<dbReference type="NCBIfam" id="TIGR02727">
    <property type="entry name" value="MTHFS_bact"/>
    <property type="match status" value="1"/>
</dbReference>
<dbReference type="PANTHER" id="PTHR23407:SF1">
    <property type="entry name" value="5-FORMYLTETRAHYDROFOLATE CYCLO-LIGASE"/>
    <property type="match status" value="1"/>
</dbReference>
<keyword evidence="4" id="KW-0479">Metal-binding</keyword>
<gene>
    <name evidence="5" type="ORF">NQG31_08585</name>
</gene>
<keyword evidence="4" id="KW-0460">Magnesium</keyword>
<dbReference type="Gene3D" id="3.40.50.10420">
    <property type="entry name" value="NagB/RpiA/CoA transferase-like"/>
    <property type="match status" value="1"/>
</dbReference>
<dbReference type="InterPro" id="IPR024185">
    <property type="entry name" value="FTHF_cligase-like_sf"/>
</dbReference>
<evidence type="ECO:0000313" key="5">
    <source>
        <dbReference type="EMBL" id="MCT4795601.1"/>
    </source>
</evidence>
<dbReference type="RefSeq" id="WP_034818085.1">
    <property type="nucleotide sequence ID" value="NZ_JANIEK010000029.1"/>
</dbReference>
<dbReference type="PIRSF" id="PIRSF006806">
    <property type="entry name" value="FTHF_cligase"/>
    <property type="match status" value="1"/>
</dbReference>
<keyword evidence="2 4" id="KW-0547">Nucleotide-binding</keyword>
<dbReference type="GO" id="GO:0030272">
    <property type="term" value="F:5-formyltetrahydrofolate cyclo-ligase activity"/>
    <property type="evidence" value="ECO:0007669"/>
    <property type="project" value="UniProtKB-EC"/>
</dbReference>
<evidence type="ECO:0000256" key="4">
    <source>
        <dbReference type="RuleBase" id="RU361279"/>
    </source>
</evidence>
<evidence type="ECO:0000313" key="6">
    <source>
        <dbReference type="Proteomes" id="UP001206821"/>
    </source>
</evidence>
<keyword evidence="6" id="KW-1185">Reference proteome</keyword>
<dbReference type="InterPro" id="IPR037171">
    <property type="entry name" value="NagB/RpiA_transferase-like"/>
</dbReference>
<reference evidence="5 6" key="1">
    <citation type="submission" date="2022-07" db="EMBL/GenBank/DDBJ databases">
        <title>Genomic and pangenome structural analysis of the polyextremophile Exiguobacterium.</title>
        <authorList>
            <person name="Shen L."/>
        </authorList>
    </citation>
    <scope>NUCLEOTIDE SEQUENCE [LARGE SCALE GENOMIC DNA]</scope>
    <source>
        <strain evidence="5 6">12_1</strain>
    </source>
</reference>
<organism evidence="5 6">
    <name type="scientific">Exiguobacterium alkaliphilum</name>
    <dbReference type="NCBI Taxonomy" id="1428684"/>
    <lineage>
        <taxon>Bacteria</taxon>
        <taxon>Bacillati</taxon>
        <taxon>Bacillota</taxon>
        <taxon>Bacilli</taxon>
        <taxon>Bacillales</taxon>
        <taxon>Bacillales Family XII. Incertae Sedis</taxon>
        <taxon>Exiguobacterium</taxon>
    </lineage>
</organism>
<comment type="cofactor">
    <cofactor evidence="4">
        <name>Mg(2+)</name>
        <dbReference type="ChEBI" id="CHEBI:18420"/>
    </cofactor>
</comment>
<dbReference type="EC" id="6.3.3.2" evidence="4"/>
<evidence type="ECO:0000256" key="1">
    <source>
        <dbReference type="ARBA" id="ARBA00010638"/>
    </source>
</evidence>
<dbReference type="InterPro" id="IPR002698">
    <property type="entry name" value="FTHF_cligase"/>
</dbReference>
<dbReference type="EMBL" id="JANIEK010000029">
    <property type="protein sequence ID" value="MCT4795601.1"/>
    <property type="molecule type" value="Genomic_DNA"/>
</dbReference>
<dbReference type="Pfam" id="PF01812">
    <property type="entry name" value="5-FTHF_cyc-lig"/>
    <property type="match status" value="1"/>
</dbReference>
<evidence type="ECO:0000256" key="3">
    <source>
        <dbReference type="ARBA" id="ARBA00022840"/>
    </source>
</evidence>
<comment type="catalytic activity">
    <reaction evidence="4">
        <text>(6S)-5-formyl-5,6,7,8-tetrahydrofolate + ATP = (6R)-5,10-methenyltetrahydrofolate + ADP + phosphate</text>
        <dbReference type="Rhea" id="RHEA:10488"/>
        <dbReference type="ChEBI" id="CHEBI:30616"/>
        <dbReference type="ChEBI" id="CHEBI:43474"/>
        <dbReference type="ChEBI" id="CHEBI:57455"/>
        <dbReference type="ChEBI" id="CHEBI:57457"/>
        <dbReference type="ChEBI" id="CHEBI:456216"/>
        <dbReference type="EC" id="6.3.3.2"/>
    </reaction>
</comment>
<comment type="similarity">
    <text evidence="1 4">Belongs to the 5-formyltetrahydrofolate cyclo-ligase family.</text>
</comment>
<comment type="caution">
    <text evidence="5">The sequence shown here is derived from an EMBL/GenBank/DDBJ whole genome shotgun (WGS) entry which is preliminary data.</text>
</comment>
<dbReference type="PANTHER" id="PTHR23407">
    <property type="entry name" value="ATPASE INHIBITOR/5-FORMYLTETRAHYDROFOLATE CYCLO-LIGASE"/>
    <property type="match status" value="1"/>
</dbReference>
<sequence>MDAKQALRRAVHARITELANRDEADAAIVHNVMRLPEWIEAKAVALTLSFGLEVDTRPLIEAAWQAGKTVLVPKVTTEGLTFHRIESYDDLEPGVMGILEPTTQQIDGDVDLCVVPGRVFNRSGYRIGWGGGYYDRFLASYAGQTLSLAYSVQVLDDIPIEAHDIPVGVIVSERELIRC</sequence>
<dbReference type="Proteomes" id="UP001206821">
    <property type="component" value="Unassembled WGS sequence"/>
</dbReference>
<keyword evidence="5" id="KW-0436">Ligase</keyword>
<protein>
    <recommendedName>
        <fullName evidence="4">5-formyltetrahydrofolate cyclo-ligase</fullName>
        <ecNumber evidence="4">6.3.3.2</ecNumber>
    </recommendedName>
</protein>
<evidence type="ECO:0000256" key="2">
    <source>
        <dbReference type="ARBA" id="ARBA00022741"/>
    </source>
</evidence>
<name>A0ABT2L148_9BACL</name>
<accession>A0ABT2L148</accession>
<keyword evidence="3 4" id="KW-0067">ATP-binding</keyword>
<dbReference type="SUPFAM" id="SSF100950">
    <property type="entry name" value="NagB/RpiA/CoA transferase-like"/>
    <property type="match status" value="1"/>
</dbReference>
<proteinExistence type="inferred from homology"/>